<evidence type="ECO:0000259" key="2">
    <source>
        <dbReference type="Pfam" id="PF00534"/>
    </source>
</evidence>
<comment type="caution">
    <text evidence="4">The sequence shown here is derived from an EMBL/GenBank/DDBJ whole genome shotgun (WGS) entry which is preliminary data.</text>
</comment>
<dbReference type="PANTHER" id="PTHR46401">
    <property type="entry name" value="GLYCOSYLTRANSFERASE WBBK-RELATED"/>
    <property type="match status" value="1"/>
</dbReference>
<organism evidence="4 5">
    <name type="scientific">Berkelbacteria bacterium GW2011_GWA1_36_9</name>
    <dbReference type="NCBI Taxonomy" id="1618331"/>
    <lineage>
        <taxon>Bacteria</taxon>
        <taxon>Candidatus Berkelbacteria</taxon>
    </lineage>
</organism>
<dbReference type="Gene3D" id="3.40.50.2000">
    <property type="entry name" value="Glycogen Phosphorylase B"/>
    <property type="match status" value="2"/>
</dbReference>
<dbReference type="FunFam" id="3.40.50.2000:FF:000119">
    <property type="entry name" value="Glycosyl transferase group 1"/>
    <property type="match status" value="1"/>
</dbReference>
<evidence type="ECO:0000259" key="3">
    <source>
        <dbReference type="Pfam" id="PF13439"/>
    </source>
</evidence>
<reference evidence="4 5" key="1">
    <citation type="journal article" date="2015" name="Nature">
        <title>rRNA introns, odd ribosomes, and small enigmatic genomes across a large radiation of phyla.</title>
        <authorList>
            <person name="Brown C.T."/>
            <person name="Hug L.A."/>
            <person name="Thomas B.C."/>
            <person name="Sharon I."/>
            <person name="Castelle C.J."/>
            <person name="Singh A."/>
            <person name="Wilkins M.J."/>
            <person name="Williams K.H."/>
            <person name="Banfield J.F."/>
        </authorList>
    </citation>
    <scope>NUCLEOTIDE SEQUENCE [LARGE SCALE GENOMIC DNA]</scope>
</reference>
<keyword evidence="1 4" id="KW-0808">Transferase</keyword>
<dbReference type="Pfam" id="PF13439">
    <property type="entry name" value="Glyco_transf_4"/>
    <property type="match status" value="1"/>
</dbReference>
<dbReference type="PANTHER" id="PTHR46401:SF2">
    <property type="entry name" value="GLYCOSYLTRANSFERASE WBBK-RELATED"/>
    <property type="match status" value="1"/>
</dbReference>
<dbReference type="SUPFAM" id="SSF53756">
    <property type="entry name" value="UDP-Glycosyltransferase/glycogen phosphorylase"/>
    <property type="match status" value="1"/>
</dbReference>
<dbReference type="CDD" id="cd03809">
    <property type="entry name" value="GT4_MtfB-like"/>
    <property type="match status" value="1"/>
</dbReference>
<dbReference type="AlphaFoldDB" id="A0A0G0FI52"/>
<gene>
    <name evidence="4" type="ORF">US31_C0002G0068</name>
</gene>
<sequence length="358" mass="40748">MKIAIDAQTTLGQKTGFGFYVKNLVEALVKVDPENEYILIKPRTEADFPVWKRFWWDQVAFPWKSHWAKVDLIHQPCFSAPIFYPGKVIVTCHDLISVFFPENLPLASRLFYSRWMPFSYRKAIMLIADSEHTKRDIISLLKIPESKIKVVHLAVSPDFKPIENKIKITKISQKYKTGPKYLLHVGTLEPRKHLEFLVRAFSLACREGIKENLVITGKKGWYYDGLFKLVKKLNLEKRVIFTGYVEEKDLPALYSGATAFLFPSLYEGFGLPPLEAMACGTPVISSSTSSLPEVVGSAGILLPPRDERLWAKNILKVIKDKGLAETLKKLGPRQAAKFTWENTARQTIEAYKEAMGSH</sequence>
<evidence type="ECO:0000313" key="4">
    <source>
        <dbReference type="EMBL" id="KKQ18723.1"/>
    </source>
</evidence>
<feature type="domain" description="Glycosyl transferase family 1" evidence="2">
    <location>
        <begin position="173"/>
        <end position="329"/>
    </location>
</feature>
<dbReference type="PATRIC" id="fig|1618331.3.peg.148"/>
<proteinExistence type="predicted"/>
<dbReference type="EMBL" id="LBSM01000002">
    <property type="protein sequence ID" value="KKQ18723.1"/>
    <property type="molecule type" value="Genomic_DNA"/>
</dbReference>
<dbReference type="Pfam" id="PF00534">
    <property type="entry name" value="Glycos_transf_1"/>
    <property type="match status" value="1"/>
</dbReference>
<evidence type="ECO:0000313" key="5">
    <source>
        <dbReference type="Proteomes" id="UP000034508"/>
    </source>
</evidence>
<accession>A0A0G0FI52</accession>
<evidence type="ECO:0000256" key="1">
    <source>
        <dbReference type="ARBA" id="ARBA00022679"/>
    </source>
</evidence>
<dbReference type="InterPro" id="IPR028098">
    <property type="entry name" value="Glyco_trans_4-like_N"/>
</dbReference>
<name>A0A0G0FI52_9BACT</name>
<dbReference type="GO" id="GO:0016757">
    <property type="term" value="F:glycosyltransferase activity"/>
    <property type="evidence" value="ECO:0007669"/>
    <property type="project" value="InterPro"/>
</dbReference>
<dbReference type="InterPro" id="IPR001296">
    <property type="entry name" value="Glyco_trans_1"/>
</dbReference>
<feature type="domain" description="Glycosyltransferase subfamily 4-like N-terminal" evidence="3">
    <location>
        <begin position="47"/>
        <end position="158"/>
    </location>
</feature>
<protein>
    <submittedName>
        <fullName evidence="4">Glycosyl transferase group 1</fullName>
    </submittedName>
</protein>
<dbReference type="Proteomes" id="UP000034508">
    <property type="component" value="Unassembled WGS sequence"/>
</dbReference>
<dbReference type="GO" id="GO:0009103">
    <property type="term" value="P:lipopolysaccharide biosynthetic process"/>
    <property type="evidence" value="ECO:0007669"/>
    <property type="project" value="TreeGrafter"/>
</dbReference>